<gene>
    <name evidence="1" type="ORF">LMANV2_450006</name>
</gene>
<evidence type="ECO:0000313" key="1">
    <source>
        <dbReference type="EMBL" id="SOR62332.1"/>
    </source>
</evidence>
<sequence length="49" mass="6059">MKQGFMITTRMNENKYYGKLDLKVEMWDISQKSQQFRVRRNLLKISMSW</sequence>
<accession>A0AAQ1SPK1</accession>
<dbReference type="AlphaFoldDB" id="A0AAQ1SPK1"/>
<name>A0AAQ1SPK1_LEPIR</name>
<organism evidence="1 2">
    <name type="scientific">Leptospira interrogans serovar Manilae</name>
    <dbReference type="NCBI Taxonomy" id="214675"/>
    <lineage>
        <taxon>Bacteria</taxon>
        <taxon>Pseudomonadati</taxon>
        <taxon>Spirochaetota</taxon>
        <taxon>Spirochaetia</taxon>
        <taxon>Leptospirales</taxon>
        <taxon>Leptospiraceae</taxon>
        <taxon>Leptospira</taxon>
    </lineage>
</organism>
<dbReference type="Proteomes" id="UP000234460">
    <property type="component" value="Chromosome LMANV2"/>
</dbReference>
<proteinExistence type="predicted"/>
<evidence type="ECO:0000313" key="2">
    <source>
        <dbReference type="Proteomes" id="UP000234460"/>
    </source>
</evidence>
<comment type="caution">
    <text evidence="1">The sequence shown here is derived from an EMBL/GenBank/DDBJ whole genome shotgun (WGS) entry which is preliminary data.</text>
</comment>
<reference evidence="1 2" key="1">
    <citation type="submission" date="2017-11" db="EMBL/GenBank/DDBJ databases">
        <authorList>
            <person name="Lechat P."/>
        </authorList>
    </citation>
    <scope>NUCLEOTIDE SEQUENCE [LARGE SCALE GENOMIC DNA]</scope>
    <source>
        <strain evidence="1">L495</strain>
    </source>
</reference>
<protein>
    <submittedName>
        <fullName evidence="1">Uncharacterized protein</fullName>
    </submittedName>
</protein>
<dbReference type="EMBL" id="OEJX01000040">
    <property type="protein sequence ID" value="SOR62332.1"/>
    <property type="molecule type" value="Genomic_DNA"/>
</dbReference>